<dbReference type="InParanoid" id="W2S2K3"/>
<sequence length="604" mass="64649">MREHGTKKDTTSPELRVHGKPENASFQVIVLGSNGGPREDNISGLLVRSPQSEWRKGSVIAVDAGAHLASITRILERDMPRSSEKLPAADHKTVLKHGPFAGIKFPNISAKANALYIFRELLHSVLITHPHLDHLAGIAINTPALEYGREAKAIVALPSTIDAIKNHIFNDWIWPNLSDEGHGVGFVTYRRLIEGGNPRLGAGQARGYVNVCDGLATKCWSVSHGKCHRRSHSLAHQRGDSFGWAANDYSFPARRMSRISDHDHGYFAAVAHQQVHNAGAYTPIAGSTQPGPPTPGAHAGQPSSAIDGGHMFEPVSSSAFFIRNDDTGDELLIFGDTEPDSVSLSPRNHIVWEDAAAKIVSGNLKAIFIECSYDDSVRDSDLYGHLCPRHLIAELRWLANLVISAKKHVGSTLKEDGETSFVSPAPELHLPSADAKRKRKRGVNGDLSATPETASAEFAMPLSPRPLQSGYVGTRAGSGTRRKTSHVSMPETKSATGDRTDTPQRGRSVQSSGSGPSMNVPAGAAGLGVGHPPNLSTSGVPSIPSQKLDEPLKGLSVHIIHVKESMMDGPAPGTVILEQLRAQSADAGLGVVFDVTDCGESIWI</sequence>
<dbReference type="PANTHER" id="PTHR28283:SF1">
    <property type="entry name" value="3',5'-CYCLIC-NUCLEOTIDE PHOSPHODIESTERASE 1"/>
    <property type="match status" value="1"/>
</dbReference>
<dbReference type="PANTHER" id="PTHR28283">
    <property type="entry name" value="3',5'-CYCLIC-NUCLEOTIDE PHOSPHODIESTERASE 1"/>
    <property type="match status" value="1"/>
</dbReference>
<feature type="region of interest" description="Disordered" evidence="1">
    <location>
        <begin position="414"/>
        <end position="548"/>
    </location>
</feature>
<dbReference type="EMBL" id="KB822718">
    <property type="protein sequence ID" value="ETN42825.1"/>
    <property type="molecule type" value="Genomic_DNA"/>
</dbReference>
<reference evidence="2 3" key="1">
    <citation type="submission" date="2013-03" db="EMBL/GenBank/DDBJ databases">
        <title>The Genome Sequence of Phialophora europaea CBS 101466.</title>
        <authorList>
            <consortium name="The Broad Institute Genomics Platform"/>
            <person name="Cuomo C."/>
            <person name="de Hoog S."/>
            <person name="Gorbushina A."/>
            <person name="Walker B."/>
            <person name="Young S.K."/>
            <person name="Zeng Q."/>
            <person name="Gargeya S."/>
            <person name="Fitzgerald M."/>
            <person name="Haas B."/>
            <person name="Abouelleil A."/>
            <person name="Allen A.W."/>
            <person name="Alvarado L."/>
            <person name="Arachchi H.M."/>
            <person name="Berlin A.M."/>
            <person name="Chapman S.B."/>
            <person name="Gainer-Dewar J."/>
            <person name="Goldberg J."/>
            <person name="Griggs A."/>
            <person name="Gujja S."/>
            <person name="Hansen M."/>
            <person name="Howarth C."/>
            <person name="Imamovic A."/>
            <person name="Ireland A."/>
            <person name="Larimer J."/>
            <person name="McCowan C."/>
            <person name="Murphy C."/>
            <person name="Pearson M."/>
            <person name="Poon T.W."/>
            <person name="Priest M."/>
            <person name="Roberts A."/>
            <person name="Saif S."/>
            <person name="Shea T."/>
            <person name="Sisk P."/>
            <person name="Sykes S."/>
            <person name="Wortman J."/>
            <person name="Nusbaum C."/>
            <person name="Birren B."/>
        </authorList>
    </citation>
    <scope>NUCLEOTIDE SEQUENCE [LARGE SCALE GENOMIC DNA]</scope>
    <source>
        <strain evidence="2 3">CBS 101466</strain>
    </source>
</reference>
<protein>
    <recommendedName>
        <fullName evidence="4">3',5'-cyclic-nucleotide phosphodiesterase</fullName>
    </recommendedName>
</protein>
<dbReference type="AlphaFoldDB" id="W2S2K3"/>
<dbReference type="VEuPathDB" id="FungiDB:HMPREF1541_01983"/>
<feature type="compositionally biased region" description="Low complexity" evidence="1">
    <location>
        <begin position="505"/>
        <end position="517"/>
    </location>
</feature>
<feature type="compositionally biased region" description="Polar residues" evidence="1">
    <location>
        <begin position="534"/>
        <end position="545"/>
    </location>
</feature>
<keyword evidence="3" id="KW-1185">Reference proteome</keyword>
<dbReference type="Pfam" id="PF02112">
    <property type="entry name" value="PDEase_II"/>
    <property type="match status" value="2"/>
</dbReference>
<proteinExistence type="predicted"/>
<dbReference type="FunCoup" id="W2S2K3">
    <property type="interactions" value="48"/>
</dbReference>
<dbReference type="RefSeq" id="XP_008714561.1">
    <property type="nucleotide sequence ID" value="XM_008716339.1"/>
</dbReference>
<dbReference type="Gene3D" id="3.60.15.10">
    <property type="entry name" value="Ribonuclease Z/Hydroxyacylglutathione hydrolase-like"/>
    <property type="match status" value="1"/>
</dbReference>
<organism evidence="2 3">
    <name type="scientific">Cyphellophora europaea (strain CBS 101466)</name>
    <name type="common">Phialophora europaea</name>
    <dbReference type="NCBI Taxonomy" id="1220924"/>
    <lineage>
        <taxon>Eukaryota</taxon>
        <taxon>Fungi</taxon>
        <taxon>Dikarya</taxon>
        <taxon>Ascomycota</taxon>
        <taxon>Pezizomycotina</taxon>
        <taxon>Eurotiomycetes</taxon>
        <taxon>Chaetothyriomycetidae</taxon>
        <taxon>Chaetothyriales</taxon>
        <taxon>Cyphellophoraceae</taxon>
        <taxon>Cyphellophora</taxon>
    </lineage>
</organism>
<accession>W2S2K3</accession>
<dbReference type="GO" id="GO:0006198">
    <property type="term" value="P:cAMP catabolic process"/>
    <property type="evidence" value="ECO:0007669"/>
    <property type="project" value="InterPro"/>
</dbReference>
<evidence type="ECO:0000313" key="2">
    <source>
        <dbReference type="EMBL" id="ETN42825.1"/>
    </source>
</evidence>
<evidence type="ECO:0000313" key="3">
    <source>
        <dbReference type="Proteomes" id="UP000030752"/>
    </source>
</evidence>
<evidence type="ECO:0008006" key="4">
    <source>
        <dbReference type="Google" id="ProtNLM"/>
    </source>
</evidence>
<feature type="region of interest" description="Disordered" evidence="1">
    <location>
        <begin position="284"/>
        <end position="308"/>
    </location>
</feature>
<dbReference type="GO" id="GO:0004115">
    <property type="term" value="F:3',5'-cyclic-AMP phosphodiesterase activity"/>
    <property type="evidence" value="ECO:0007669"/>
    <property type="project" value="InterPro"/>
</dbReference>
<dbReference type="GO" id="GO:0047555">
    <property type="term" value="F:3',5'-cyclic-GMP phosphodiesterase activity"/>
    <property type="evidence" value="ECO:0007669"/>
    <property type="project" value="TreeGrafter"/>
</dbReference>
<name>W2S2K3_CYPE1</name>
<dbReference type="SUPFAM" id="SSF56281">
    <property type="entry name" value="Metallo-hydrolase/oxidoreductase"/>
    <property type="match status" value="1"/>
</dbReference>
<dbReference type="eggNOG" id="ENOG502RFKK">
    <property type="taxonomic scope" value="Eukaryota"/>
</dbReference>
<dbReference type="GO" id="GO:1902660">
    <property type="term" value="P:negative regulation of glucose mediated signaling pathway"/>
    <property type="evidence" value="ECO:0007669"/>
    <property type="project" value="TreeGrafter"/>
</dbReference>
<gene>
    <name evidence="2" type="ORF">HMPREF1541_01983</name>
</gene>
<evidence type="ECO:0000256" key="1">
    <source>
        <dbReference type="SAM" id="MobiDB-lite"/>
    </source>
</evidence>
<dbReference type="InterPro" id="IPR036866">
    <property type="entry name" value="RibonucZ/Hydroxyglut_hydro"/>
</dbReference>
<dbReference type="GeneID" id="19969322"/>
<dbReference type="PRINTS" id="PR00388">
    <property type="entry name" value="PDIESTERASE2"/>
</dbReference>
<dbReference type="STRING" id="1220924.W2S2K3"/>
<dbReference type="InterPro" id="IPR000396">
    <property type="entry name" value="Pdiesterase2"/>
</dbReference>
<dbReference type="OrthoDB" id="258495at2759"/>
<dbReference type="CDD" id="cd07735">
    <property type="entry name" value="class_II_PDE_MBL-fold"/>
    <property type="match status" value="1"/>
</dbReference>
<dbReference type="Proteomes" id="UP000030752">
    <property type="component" value="Unassembled WGS sequence"/>
</dbReference>
<dbReference type="HOGENOM" id="CLU_016658_1_0_1"/>